<accession>A0A511WP24</accession>
<organism evidence="1 2">
    <name type="scientific">Halobacillus faecis</name>
    <dbReference type="NCBI Taxonomy" id="360184"/>
    <lineage>
        <taxon>Bacteria</taxon>
        <taxon>Bacillati</taxon>
        <taxon>Bacillota</taxon>
        <taxon>Bacilli</taxon>
        <taxon>Bacillales</taxon>
        <taxon>Bacillaceae</taxon>
        <taxon>Halobacillus</taxon>
    </lineage>
</organism>
<comment type="caution">
    <text evidence="1">The sequence shown here is derived from an EMBL/GenBank/DDBJ whole genome shotgun (WGS) entry which is preliminary data.</text>
</comment>
<reference evidence="1 2" key="1">
    <citation type="submission" date="2019-07" db="EMBL/GenBank/DDBJ databases">
        <title>Whole genome shotgun sequence of Halobacillus faecis NBRC 103569.</title>
        <authorList>
            <person name="Hosoyama A."/>
            <person name="Uohara A."/>
            <person name="Ohji S."/>
            <person name="Ichikawa N."/>
        </authorList>
    </citation>
    <scope>NUCLEOTIDE SEQUENCE [LARGE SCALE GENOMIC DNA]</scope>
    <source>
        <strain evidence="1 2">NBRC 103569</strain>
    </source>
</reference>
<protein>
    <recommendedName>
        <fullName evidence="3">Phosphoribosyl-ATP pyrophosphohydrolase</fullName>
    </recommendedName>
</protein>
<dbReference type="Proteomes" id="UP000321886">
    <property type="component" value="Unassembled WGS sequence"/>
</dbReference>
<sequence>MTKHNKLVRDHIPNLLRDSGKNIRTRTLDHKEYDDSLKHKLRDEVEEYFNTAENKDSLTKLADLLEVIHALSYTHGATIEELEHIRQHRRKERGAFHTRTMLLDIEDE</sequence>
<proteinExistence type="predicted"/>
<dbReference type="EMBL" id="BJYD01000006">
    <property type="protein sequence ID" value="GEN52835.1"/>
    <property type="molecule type" value="Genomic_DNA"/>
</dbReference>
<dbReference type="RefSeq" id="WP_146813969.1">
    <property type="nucleotide sequence ID" value="NZ_BJYD01000006.1"/>
</dbReference>
<evidence type="ECO:0000313" key="2">
    <source>
        <dbReference type="Proteomes" id="UP000321886"/>
    </source>
</evidence>
<dbReference type="AlphaFoldDB" id="A0A511WP24"/>
<evidence type="ECO:0000313" key="1">
    <source>
        <dbReference type="EMBL" id="GEN52835.1"/>
    </source>
</evidence>
<dbReference type="OrthoDB" id="9813491at2"/>
<keyword evidence="2" id="KW-1185">Reference proteome</keyword>
<name>A0A511WP24_9BACI</name>
<dbReference type="InterPro" id="IPR038735">
    <property type="entry name" value="MSMEG_1276-like_NTP-PPase_dom"/>
</dbReference>
<gene>
    <name evidence="1" type="ORF">HFA01_10970</name>
</gene>
<evidence type="ECO:0008006" key="3">
    <source>
        <dbReference type="Google" id="ProtNLM"/>
    </source>
</evidence>
<dbReference type="CDD" id="cd11532">
    <property type="entry name" value="NTP-PPase_COG4997"/>
    <property type="match status" value="1"/>
</dbReference>